<organism evidence="2 3">
    <name type="scientific">Paenibacillus stellifer</name>
    <dbReference type="NCBI Taxonomy" id="169760"/>
    <lineage>
        <taxon>Bacteria</taxon>
        <taxon>Bacillati</taxon>
        <taxon>Bacillota</taxon>
        <taxon>Bacilli</taxon>
        <taxon>Bacillales</taxon>
        <taxon>Paenibacillaceae</taxon>
        <taxon>Paenibacillus</taxon>
    </lineage>
</organism>
<dbReference type="Pfam" id="PF08984">
    <property type="entry name" value="DUF1858"/>
    <property type="match status" value="1"/>
</dbReference>
<dbReference type="AlphaFoldDB" id="A0A089LYT8"/>
<protein>
    <recommendedName>
        <fullName evidence="1">DUF1858 domain-containing protein</fullName>
    </recommendedName>
</protein>
<dbReference type="Gene3D" id="1.10.3910.10">
    <property type="entry name" value="SP0561-like"/>
    <property type="match status" value="1"/>
</dbReference>
<feature type="domain" description="DUF1858" evidence="1">
    <location>
        <begin position="7"/>
        <end position="62"/>
    </location>
</feature>
<dbReference type="KEGG" id="pste:PSTEL_21380"/>
<dbReference type="EMBL" id="CP009286">
    <property type="protein sequence ID" value="AIQ65295.1"/>
    <property type="molecule type" value="Genomic_DNA"/>
</dbReference>
<dbReference type="SUPFAM" id="SSF140683">
    <property type="entry name" value="SP0561-like"/>
    <property type="match status" value="1"/>
</dbReference>
<name>A0A089LYT8_9BACL</name>
<dbReference type="InterPro" id="IPR015077">
    <property type="entry name" value="DUF1858"/>
</dbReference>
<evidence type="ECO:0000313" key="3">
    <source>
        <dbReference type="Proteomes" id="UP000029507"/>
    </source>
</evidence>
<gene>
    <name evidence="2" type="ORF">PSTEL_21380</name>
</gene>
<dbReference type="HOGENOM" id="CLU_188488_1_0_9"/>
<dbReference type="RefSeq" id="WP_038698234.1">
    <property type="nucleotide sequence ID" value="NZ_CP009286.1"/>
</dbReference>
<dbReference type="STRING" id="169760.PSTEL_21380"/>
<reference evidence="2 3" key="1">
    <citation type="submission" date="2014-08" db="EMBL/GenBank/DDBJ databases">
        <title>Comparative genomics of the Paenibacillus odorifer group.</title>
        <authorList>
            <person name="den Bakker H.C."/>
            <person name="Tsai Y.-C."/>
            <person name="Martin N."/>
            <person name="Korlach J."/>
            <person name="Wiedmann M."/>
        </authorList>
    </citation>
    <scope>NUCLEOTIDE SEQUENCE [LARGE SCALE GENOMIC DNA]</scope>
    <source>
        <strain evidence="2 3">DSM 14472</strain>
    </source>
</reference>
<dbReference type="InterPro" id="IPR038062">
    <property type="entry name" value="ScdA-like_N_sf"/>
</dbReference>
<accession>A0A089LYT8</accession>
<dbReference type="OrthoDB" id="411397at2"/>
<keyword evidence="3" id="KW-1185">Reference proteome</keyword>
<evidence type="ECO:0000313" key="2">
    <source>
        <dbReference type="EMBL" id="AIQ65295.1"/>
    </source>
</evidence>
<sequence>MDKTMRMDETVYDLATRWPETVDIMVELGFKDIAKPGMLQTAGRFMTLEKGIKLKRMDADTVKEAFRSRGFSILA</sequence>
<dbReference type="Proteomes" id="UP000029507">
    <property type="component" value="Chromosome"/>
</dbReference>
<proteinExistence type="predicted"/>
<evidence type="ECO:0000259" key="1">
    <source>
        <dbReference type="Pfam" id="PF08984"/>
    </source>
</evidence>